<dbReference type="InterPro" id="IPR047324">
    <property type="entry name" value="LbH_gamma_CA-like"/>
</dbReference>
<evidence type="ECO:0000313" key="2">
    <source>
        <dbReference type="Proteomes" id="UP000095347"/>
    </source>
</evidence>
<dbReference type="PANTHER" id="PTHR13061:SF29">
    <property type="entry name" value="GAMMA CARBONIC ANHYDRASE-LIKE 1, MITOCHONDRIAL-RELATED"/>
    <property type="match status" value="1"/>
</dbReference>
<dbReference type="SUPFAM" id="SSF51161">
    <property type="entry name" value="Trimeric LpxA-like enzymes"/>
    <property type="match status" value="1"/>
</dbReference>
<reference evidence="2" key="1">
    <citation type="submission" date="2016-07" db="EMBL/GenBank/DDBJ databases">
        <authorList>
            <person name="Florea S."/>
            <person name="Webb J.S."/>
            <person name="Jaromczyk J."/>
            <person name="Schardl C.L."/>
        </authorList>
    </citation>
    <scope>NUCLEOTIDE SEQUENCE [LARGE SCALE GENOMIC DNA]</scope>
    <source>
        <strain evidence="2">MV-1</strain>
    </source>
</reference>
<dbReference type="Proteomes" id="UP000095347">
    <property type="component" value="Unassembled WGS sequence"/>
</dbReference>
<dbReference type="CDD" id="cd04645">
    <property type="entry name" value="LbH_gamma_CA_like"/>
    <property type="match status" value="1"/>
</dbReference>
<dbReference type="Gene3D" id="2.160.10.10">
    <property type="entry name" value="Hexapeptide repeat proteins"/>
    <property type="match status" value="1"/>
</dbReference>
<dbReference type="PANTHER" id="PTHR13061">
    <property type="entry name" value="DYNACTIN SUBUNIT P25"/>
    <property type="match status" value="1"/>
</dbReference>
<keyword evidence="2" id="KW-1185">Reference proteome</keyword>
<dbReference type="InterPro" id="IPR050484">
    <property type="entry name" value="Transf_Hexapept/Carb_Anhydrase"/>
</dbReference>
<dbReference type="STRING" id="28181.BEN30_07345"/>
<dbReference type="OrthoDB" id="9803036at2"/>
<gene>
    <name evidence="1" type="ORF">BEN30_07345</name>
</gene>
<protein>
    <submittedName>
        <fullName evidence="1">Gamma carbonic anhydrase family protein</fullName>
    </submittedName>
</protein>
<dbReference type="InterPro" id="IPR011004">
    <property type="entry name" value="Trimer_LpxA-like_sf"/>
</dbReference>
<dbReference type="AlphaFoldDB" id="A0A1E5Q9E5"/>
<evidence type="ECO:0000313" key="1">
    <source>
        <dbReference type="EMBL" id="OEJ68068.1"/>
    </source>
</evidence>
<comment type="caution">
    <text evidence="1">The sequence shown here is derived from an EMBL/GenBank/DDBJ whole genome shotgun (WGS) entry which is preliminary data.</text>
</comment>
<accession>A0A1E5Q9E5</accession>
<organism evidence="1 2">
    <name type="scientific">Magnetovibrio blakemorei</name>
    <dbReference type="NCBI Taxonomy" id="28181"/>
    <lineage>
        <taxon>Bacteria</taxon>
        <taxon>Pseudomonadati</taxon>
        <taxon>Pseudomonadota</taxon>
        <taxon>Alphaproteobacteria</taxon>
        <taxon>Rhodospirillales</taxon>
        <taxon>Magnetovibrionaceae</taxon>
        <taxon>Magnetovibrio</taxon>
    </lineage>
</organism>
<proteinExistence type="predicted"/>
<dbReference type="RefSeq" id="WP_069957397.1">
    <property type="nucleotide sequence ID" value="NZ_MCGG01000017.1"/>
</dbReference>
<name>A0A1E5Q9E5_9PROT</name>
<dbReference type="EMBL" id="MCGG01000017">
    <property type="protein sequence ID" value="OEJ68068.1"/>
    <property type="molecule type" value="Genomic_DNA"/>
</dbReference>
<sequence length="174" mass="18495">MATILPYRGILPKIDDSTFVAATAVITGDVEIGPDSGIWYGCVVRGDVNGIRIGAGVNIQDGTIVHVSRPFGTIIGDRVTIGHMALIHACTLHADSFIGMKACVMDGAVVEQGALVAAGALVTPGKHIPAGQMWAGSPARYVRDVNAQDREMMAYIQPNYVQLAKEYKKTESEL</sequence>